<evidence type="ECO:0000313" key="1">
    <source>
        <dbReference type="EMBL" id="MBD0777312.1"/>
    </source>
</evidence>
<comment type="caution">
    <text evidence="1">The sequence shown here is derived from an EMBL/GenBank/DDBJ whole genome shotgun (WGS) entry which is preliminary data.</text>
</comment>
<dbReference type="Proteomes" id="UP001166021">
    <property type="component" value="Unassembled WGS sequence"/>
</dbReference>
<keyword evidence="2" id="KW-1185">Reference proteome</keyword>
<organism evidence="1 2">
    <name type="scientific">Maribacter aquimaris</name>
    <dbReference type="NCBI Taxonomy" id="2737171"/>
    <lineage>
        <taxon>Bacteria</taxon>
        <taxon>Pseudomonadati</taxon>
        <taxon>Bacteroidota</taxon>
        <taxon>Flavobacteriia</taxon>
        <taxon>Flavobacteriales</taxon>
        <taxon>Flavobacteriaceae</taxon>
        <taxon>Maribacter</taxon>
    </lineage>
</organism>
<sequence>MGKYYIYNAKLVDKKHKNATIVFNPDIAFDFNTLKNELTEYFKYFHQTSTLVFLHCQENTDVQKSVEANLEVIFKSIPKVEESSLSDSISYIPYDKDSFCFPKRGFLAKNKKEILNQGLIKIFEDNGGLVESNGISHHFVFPSGKHSSKFLRTANVLVFKSQIDFIALNTLHLFGKLDFDNIYCDTLSINVVAYSMTKYLKRFKQDKEINIESFKSYDGLYNSQSVFYNKSIFLISASTSGGLINYIQKNHPEISSDEICTLYYMPIDKDSPIVQERVLCNLEKSEKLDYGIPLYDQSKANEECIYCKNHSTPISIIGDSFNLDKPVIYPRNISASKYIPKSLKSFVEVFKHNNESGTSLKVSYSEDSTSRKKYNLYIDYANIIGDITNECFKSHKNKLDAYINQYVPASISHIVHLNDKGSLLLSQYIKDKIKDFAKNKITILNQSELKEDTIESKTSGSILIVGSCISNGKNLLYLSRFFRNYENIRLIYFIGINRVSDPKKFAELKTNIKYGLYGPDNSSLVEIETINCDNSSSNTPWEEELDYLQSVQEELDVPSKFINDRVDILRTFSDSKKRGGSQKIFYSSVGGNELEIRKNSAFFNDNKYYQNVSQSDVYFTISCVLNNMRNNKEDGLFQTSFVKNVLDPFVFNRFNDGIIQASLLRAARNEELNYSCSKKISADMLMLLKTFMKSLDEYQGEAILEFLYALAIGKLRLVKEHYNELILELNNQPNPKFHIFKSSIEQVYNHSL</sequence>
<gene>
    <name evidence="1" type="ORF">HPE56_05860</name>
</gene>
<dbReference type="RefSeq" id="WP_188242835.1">
    <property type="nucleotide sequence ID" value="NZ_JABTCF010000002.1"/>
</dbReference>
<proteinExistence type="predicted"/>
<accession>A0ABR7UXK3</accession>
<name>A0ABR7UXK3_9FLAO</name>
<evidence type="ECO:0000313" key="2">
    <source>
        <dbReference type="Proteomes" id="UP001166021"/>
    </source>
</evidence>
<reference evidence="1" key="1">
    <citation type="submission" date="2020-05" db="EMBL/GenBank/DDBJ databases">
        <title>The draft genome sequence of Maribacter sp. ANRC-HE7.</title>
        <authorList>
            <person name="Mu L."/>
        </authorList>
    </citation>
    <scope>NUCLEOTIDE SEQUENCE</scope>
    <source>
        <strain evidence="1">ANRC-HE7</strain>
    </source>
</reference>
<protein>
    <submittedName>
        <fullName evidence="1">Uncharacterized protein</fullName>
    </submittedName>
</protein>
<dbReference type="EMBL" id="JABTCF010000002">
    <property type="protein sequence ID" value="MBD0777312.1"/>
    <property type="molecule type" value="Genomic_DNA"/>
</dbReference>